<keyword evidence="8" id="KW-1185">Reference proteome</keyword>
<evidence type="ECO:0000256" key="4">
    <source>
        <dbReference type="ARBA" id="ARBA00023136"/>
    </source>
</evidence>
<dbReference type="PROSITE" id="PS00216">
    <property type="entry name" value="SUGAR_TRANSPORT_1"/>
    <property type="match status" value="1"/>
</dbReference>
<proteinExistence type="predicted"/>
<dbReference type="InterPro" id="IPR005829">
    <property type="entry name" value="Sugar_transporter_CS"/>
</dbReference>
<gene>
    <name evidence="7" type="ORF">LWF01_12230</name>
</gene>
<feature type="transmembrane region" description="Helical" evidence="5">
    <location>
        <begin position="245"/>
        <end position="265"/>
    </location>
</feature>
<reference evidence="7 8" key="1">
    <citation type="submission" date="2023-05" db="EMBL/GenBank/DDBJ databases">
        <title>Lithophilousrod everest ZFBP1038 complete genpme.</title>
        <authorList>
            <person name="Tian M."/>
        </authorList>
    </citation>
    <scope>NUCLEOTIDE SEQUENCE [LARGE SCALE GENOMIC DNA]</scope>
    <source>
        <strain evidence="7 8">ZFBP1038</strain>
    </source>
</reference>
<feature type="transmembrane region" description="Helical" evidence="5">
    <location>
        <begin position="285"/>
        <end position="303"/>
    </location>
</feature>
<keyword evidence="2 5" id="KW-0812">Transmembrane</keyword>
<evidence type="ECO:0000259" key="6">
    <source>
        <dbReference type="PROSITE" id="PS50850"/>
    </source>
</evidence>
<dbReference type="EMBL" id="CP090958">
    <property type="protein sequence ID" value="WGW10878.1"/>
    <property type="molecule type" value="Genomic_DNA"/>
</dbReference>
<dbReference type="RefSeq" id="WP_349637660.1">
    <property type="nucleotide sequence ID" value="NZ_CP090958.1"/>
</dbReference>
<dbReference type="SUPFAM" id="SSF103473">
    <property type="entry name" value="MFS general substrate transporter"/>
    <property type="match status" value="1"/>
</dbReference>
<feature type="transmembrane region" description="Helical" evidence="5">
    <location>
        <begin position="143"/>
        <end position="161"/>
    </location>
</feature>
<dbReference type="PANTHER" id="PTHR23508:SF10">
    <property type="entry name" value="CARBOXYLIC ACID TRANSPORTER PROTEIN HOMOLOG"/>
    <property type="match status" value="1"/>
</dbReference>
<accession>A0ABY8QPP5</accession>
<evidence type="ECO:0000256" key="5">
    <source>
        <dbReference type="SAM" id="Phobius"/>
    </source>
</evidence>
<evidence type="ECO:0000313" key="7">
    <source>
        <dbReference type="EMBL" id="WGW10878.1"/>
    </source>
</evidence>
<evidence type="ECO:0000256" key="1">
    <source>
        <dbReference type="ARBA" id="ARBA00004651"/>
    </source>
</evidence>
<comment type="subcellular location">
    <subcellularLocation>
        <location evidence="1">Cell membrane</location>
        <topology evidence="1">Multi-pass membrane protein</topology>
    </subcellularLocation>
</comment>
<evidence type="ECO:0000256" key="2">
    <source>
        <dbReference type="ARBA" id="ARBA00022692"/>
    </source>
</evidence>
<evidence type="ECO:0000313" key="8">
    <source>
        <dbReference type="Proteomes" id="UP001209083"/>
    </source>
</evidence>
<dbReference type="InterPro" id="IPR036259">
    <property type="entry name" value="MFS_trans_sf"/>
</dbReference>
<dbReference type="InterPro" id="IPR011701">
    <property type="entry name" value="MFS"/>
</dbReference>
<evidence type="ECO:0000256" key="3">
    <source>
        <dbReference type="ARBA" id="ARBA00022989"/>
    </source>
</evidence>
<feature type="transmembrane region" description="Helical" evidence="5">
    <location>
        <begin position="80"/>
        <end position="98"/>
    </location>
</feature>
<feature type="transmembrane region" description="Helical" evidence="5">
    <location>
        <begin position="110"/>
        <end position="131"/>
    </location>
</feature>
<feature type="transmembrane region" description="Helical" evidence="5">
    <location>
        <begin position="12"/>
        <end position="39"/>
    </location>
</feature>
<dbReference type="InterPro" id="IPR020846">
    <property type="entry name" value="MFS_dom"/>
</dbReference>
<feature type="transmembrane region" description="Helical" evidence="5">
    <location>
        <begin position="339"/>
        <end position="361"/>
    </location>
</feature>
<dbReference type="Pfam" id="PF07690">
    <property type="entry name" value="MFS_1"/>
    <property type="match status" value="1"/>
</dbReference>
<feature type="transmembrane region" description="Helical" evidence="5">
    <location>
        <begin position="404"/>
        <end position="423"/>
    </location>
</feature>
<name>A0ABY8QPP5_9MICO</name>
<dbReference type="Gene3D" id="1.20.1250.20">
    <property type="entry name" value="MFS general substrate transporter like domains"/>
    <property type="match status" value="1"/>
</dbReference>
<dbReference type="PANTHER" id="PTHR23508">
    <property type="entry name" value="CARBOXYLIC ACID TRANSPORTER PROTEIN HOMOLOG"/>
    <property type="match status" value="1"/>
</dbReference>
<feature type="transmembrane region" description="Helical" evidence="5">
    <location>
        <begin position="51"/>
        <end position="73"/>
    </location>
</feature>
<feature type="transmembrane region" description="Helical" evidence="5">
    <location>
        <begin position="167"/>
        <end position="185"/>
    </location>
</feature>
<feature type="domain" description="Major facilitator superfamily (MFS) profile" evidence="6">
    <location>
        <begin position="13"/>
        <end position="428"/>
    </location>
</feature>
<dbReference type="PROSITE" id="PS50850">
    <property type="entry name" value="MFS"/>
    <property type="match status" value="1"/>
</dbReference>
<organism evidence="7 8">
    <name type="scientific">Saxibacter everestensis</name>
    <dbReference type="NCBI Taxonomy" id="2909229"/>
    <lineage>
        <taxon>Bacteria</taxon>
        <taxon>Bacillati</taxon>
        <taxon>Actinomycetota</taxon>
        <taxon>Actinomycetes</taxon>
        <taxon>Micrococcales</taxon>
        <taxon>Brevibacteriaceae</taxon>
        <taxon>Saxibacter</taxon>
    </lineage>
</organism>
<feature type="transmembrane region" description="Helical" evidence="5">
    <location>
        <begin position="315"/>
        <end position="333"/>
    </location>
</feature>
<keyword evidence="3 5" id="KW-1133">Transmembrane helix</keyword>
<keyword evidence="4 5" id="KW-0472">Membrane</keyword>
<dbReference type="CDD" id="cd17365">
    <property type="entry name" value="MFS_PcaK_like"/>
    <property type="match status" value="1"/>
</dbReference>
<feature type="transmembrane region" description="Helical" evidence="5">
    <location>
        <begin position="373"/>
        <end position="398"/>
    </location>
</feature>
<protein>
    <submittedName>
        <fullName evidence="7">Aromatic acid/H+ symport family MFS transporter</fullName>
    </submittedName>
</protein>
<sequence length="435" mass="44575">MATQHASSKVNWPVLLCWIAVALDGFDLVTLGAVIPTLLDGGLPGFTPEAATFISTVGLVGVGIGAVSVGPVIDSLGRRSALLASVGLFSVFTLLIAVSPNSYVFGTFRFIAGLGLGACLPTALTMISEYASPGRRSRATTRMMTGYHVGAVLTSLLAIILVPHWQLLFVIGGVAGLIVLAVMWFKLPETPAFRAVTAGSANSVTATSAAANSVTATSAAASSGAASSEARAAAGRATSLARRPFLTLSIAISVTSFMGLLLVYGLNTWLPQLMALAGYDLGQSLAQLLVLNVGAVIGLLIGGRVADRHGTKPSTLVWFGASAVFLALLSVRIDNTLLLYAAVLVTGLFVFSSQVLVYAFVTQLYPPQVRGRALGMAAGIGRIGAIAGPAITGVLVSAGIAYPWGFYVFALVAVLAVLALLFVPRQLPAAAGSSI</sequence>
<dbReference type="Proteomes" id="UP001209083">
    <property type="component" value="Chromosome"/>
</dbReference>